<gene>
    <name evidence="7" type="ORF">RNJ44_04043</name>
</gene>
<feature type="region of interest" description="Disordered" evidence="6">
    <location>
        <begin position="397"/>
        <end position="477"/>
    </location>
</feature>
<keyword evidence="3" id="KW-0804">Transcription</keyword>
<dbReference type="Pfam" id="PF02200">
    <property type="entry name" value="STE"/>
    <property type="match status" value="1"/>
</dbReference>
<evidence type="ECO:0000313" key="7">
    <source>
        <dbReference type="EMBL" id="KAL3232127.1"/>
    </source>
</evidence>
<accession>A0ABR4NU07</accession>
<keyword evidence="4" id="KW-0539">Nucleus</keyword>
<evidence type="ECO:0000256" key="2">
    <source>
        <dbReference type="ARBA" id="ARBA00023015"/>
    </source>
</evidence>
<dbReference type="SMART" id="SM00424">
    <property type="entry name" value="STE"/>
    <property type="match status" value="1"/>
</dbReference>
<evidence type="ECO:0000256" key="4">
    <source>
        <dbReference type="ARBA" id="ARBA00023242"/>
    </source>
</evidence>
<dbReference type="InterPro" id="IPR003120">
    <property type="entry name" value="Ste12"/>
</dbReference>
<feature type="compositionally biased region" description="Polar residues" evidence="6">
    <location>
        <begin position="457"/>
        <end position="472"/>
    </location>
</feature>
<protein>
    <submittedName>
        <fullName evidence="7">Protein STE12</fullName>
    </submittedName>
</protein>
<organism evidence="7 8">
    <name type="scientific">Nakaseomyces bracarensis</name>
    <dbReference type="NCBI Taxonomy" id="273131"/>
    <lineage>
        <taxon>Eukaryota</taxon>
        <taxon>Fungi</taxon>
        <taxon>Dikarya</taxon>
        <taxon>Ascomycota</taxon>
        <taxon>Saccharomycotina</taxon>
        <taxon>Saccharomycetes</taxon>
        <taxon>Saccharomycetales</taxon>
        <taxon>Saccharomycetaceae</taxon>
        <taxon>Nakaseomyces</taxon>
    </lineage>
</organism>
<dbReference type="EMBL" id="JBEVYD010000005">
    <property type="protein sequence ID" value="KAL3232127.1"/>
    <property type="molecule type" value="Genomic_DNA"/>
</dbReference>
<feature type="compositionally biased region" description="Polar residues" evidence="6">
    <location>
        <begin position="346"/>
        <end position="378"/>
    </location>
</feature>
<proteinExistence type="inferred from homology"/>
<feature type="compositionally biased region" description="Low complexity" evidence="6">
    <location>
        <begin position="398"/>
        <end position="418"/>
    </location>
</feature>
<evidence type="ECO:0000313" key="8">
    <source>
        <dbReference type="Proteomes" id="UP001623330"/>
    </source>
</evidence>
<dbReference type="PANTHER" id="PTHR47427:SF1">
    <property type="entry name" value="PROTEIN STE12"/>
    <property type="match status" value="1"/>
</dbReference>
<comment type="caution">
    <text evidence="7">The sequence shown here is derived from an EMBL/GenBank/DDBJ whole genome shotgun (WGS) entry which is preliminary data.</text>
</comment>
<keyword evidence="8" id="KW-1185">Reference proteome</keyword>
<evidence type="ECO:0000256" key="1">
    <source>
        <dbReference type="ARBA" id="ARBA00004123"/>
    </source>
</evidence>
<evidence type="ECO:0000256" key="5">
    <source>
        <dbReference type="ARBA" id="ARBA00024345"/>
    </source>
</evidence>
<evidence type="ECO:0000256" key="3">
    <source>
        <dbReference type="ARBA" id="ARBA00023163"/>
    </source>
</evidence>
<evidence type="ECO:0000256" key="6">
    <source>
        <dbReference type="SAM" id="MobiDB-lite"/>
    </source>
</evidence>
<keyword evidence="2" id="KW-0805">Transcription regulation</keyword>
<comment type="similarity">
    <text evidence="5">Belongs to the STE12 transcription factor family.</text>
</comment>
<dbReference type="InterPro" id="IPR052127">
    <property type="entry name" value="STE12_transcription_factor"/>
</dbReference>
<comment type="subcellular location">
    <subcellularLocation>
        <location evidence="1">Nucleus</location>
    </subcellularLocation>
</comment>
<reference evidence="7 8" key="1">
    <citation type="submission" date="2024-05" db="EMBL/GenBank/DDBJ databases">
        <title>Long read based assembly of the Candida bracarensis genome reveals expanded adhesin content.</title>
        <authorList>
            <person name="Marcet-Houben M."/>
            <person name="Ksiezopolska E."/>
            <person name="Gabaldon T."/>
        </authorList>
    </citation>
    <scope>NUCLEOTIDE SEQUENCE [LARGE SCALE GENOMIC DNA]</scope>
    <source>
        <strain evidence="7 8">CBM6</strain>
    </source>
</reference>
<dbReference type="PANTHER" id="PTHR47427">
    <property type="entry name" value="PROTEIN STE12"/>
    <property type="match status" value="1"/>
</dbReference>
<name>A0ABR4NU07_9SACH</name>
<dbReference type="Proteomes" id="UP001623330">
    <property type="component" value="Unassembled WGS sequence"/>
</dbReference>
<feature type="region of interest" description="Disordered" evidence="6">
    <location>
        <begin position="344"/>
        <end position="378"/>
    </location>
</feature>
<sequence>MMTMTDRLEGLDIKQSLKQIDELKYFLATAPVNWQPGQAIRRYYLNDDLGYISCVFWENIFYITGTDIVKICIYRMMLFGRIVIQKKKFEEGVFSDLRSLKLGEHAILEQPKSRFLDFLFKNMCVKTQKKQKVFYWFSVPHDKLISDALERDLKREATNQMQSMTTKPVKEPALSFRFDKSIDASLYHQVRQFFKQKSLNPFDSARLNEKMERVNSYPKMMAVNQTASSNTPVVPFTAPAIVENAHNENSNENFNLAETASAMSYSTGSTPVVLYSTGNTPAATTSISNTSNNYDVKATQAGEPSESTMQVIPPMIDPQTGFFHGAPFYITNMIGGYLDRPCENGSAGTPHTRNASNMSISQTNPLNANPISQVDSLDSSRTCSCRVSGLVENNDYISRSTSTSSSSSKNSNSSSGSRCINTDGSGPHTAGPPSPSVQPAVPTPSQDGSVASDDSRSNSCNTSRSDNDYTSTPDDDEFDRTLLANAQFYSMDSGANYYNPNDNTHDTSIAFTNTSTTTHNTDNAIAATNANAADEAGSVDNDLASFKATSMQMDLVTDFIGMDDEFYSTFMEPFDASRYFLSPVDRLKSGFYISQQSMQPDFNTLEKKKDQIKSLALRQRRKKYMKKSIR</sequence>